<dbReference type="CDD" id="cd16922">
    <property type="entry name" value="HATPase_EvgS-ArcB-TorS-like"/>
    <property type="match status" value="1"/>
</dbReference>
<accession>A0ABX7Q2P6</accession>
<dbReference type="Pfam" id="PF00989">
    <property type="entry name" value="PAS"/>
    <property type="match status" value="1"/>
</dbReference>
<comment type="catalytic activity">
    <reaction evidence="1">
        <text>ATP + protein L-histidine = ADP + protein N-phospho-L-histidine.</text>
        <dbReference type="EC" id="2.7.13.3"/>
    </reaction>
</comment>
<evidence type="ECO:0000256" key="11">
    <source>
        <dbReference type="ARBA" id="ARBA00023136"/>
    </source>
</evidence>
<feature type="coiled-coil region" evidence="13">
    <location>
        <begin position="526"/>
        <end position="553"/>
    </location>
</feature>
<dbReference type="InterPro" id="IPR001789">
    <property type="entry name" value="Sig_transdc_resp-reg_receiver"/>
</dbReference>
<proteinExistence type="predicted"/>
<dbReference type="InterPro" id="IPR001610">
    <property type="entry name" value="PAC"/>
</dbReference>
<feature type="transmembrane region" description="Helical" evidence="14">
    <location>
        <begin position="135"/>
        <end position="152"/>
    </location>
</feature>
<dbReference type="PROSITE" id="PS50109">
    <property type="entry name" value="HIS_KIN"/>
    <property type="match status" value="1"/>
</dbReference>
<dbReference type="Pfam" id="PF13426">
    <property type="entry name" value="PAS_9"/>
    <property type="match status" value="1"/>
</dbReference>
<dbReference type="CDD" id="cd00082">
    <property type="entry name" value="HisKA"/>
    <property type="match status" value="1"/>
</dbReference>
<name>A0ABX7Q2P6_9BACT</name>
<evidence type="ECO:0000256" key="14">
    <source>
        <dbReference type="SAM" id="Phobius"/>
    </source>
</evidence>
<keyword evidence="13" id="KW-0175">Coiled coil</keyword>
<dbReference type="SMART" id="SM00387">
    <property type="entry name" value="HATPase_c"/>
    <property type="match status" value="1"/>
</dbReference>
<dbReference type="InterPro" id="IPR003594">
    <property type="entry name" value="HATPase_dom"/>
</dbReference>
<feature type="domain" description="PAS" evidence="17">
    <location>
        <begin position="557"/>
        <end position="611"/>
    </location>
</feature>
<evidence type="ECO:0000259" key="18">
    <source>
        <dbReference type="PROSITE" id="PS50113"/>
    </source>
</evidence>
<dbReference type="Pfam" id="PF00512">
    <property type="entry name" value="HisKA"/>
    <property type="match status" value="1"/>
</dbReference>
<dbReference type="SUPFAM" id="SSF55785">
    <property type="entry name" value="PYP-like sensor domain (PAS domain)"/>
    <property type="match status" value="2"/>
</dbReference>
<dbReference type="InterPro" id="IPR000014">
    <property type="entry name" value="PAS"/>
</dbReference>
<dbReference type="Pfam" id="PF00072">
    <property type="entry name" value="Response_reg"/>
    <property type="match status" value="1"/>
</dbReference>
<dbReference type="PROSITE" id="PS50113">
    <property type="entry name" value="PAC"/>
    <property type="match status" value="1"/>
</dbReference>
<feature type="transmembrane region" description="Helical" evidence="14">
    <location>
        <begin position="98"/>
        <end position="129"/>
    </location>
</feature>
<dbReference type="Gene3D" id="3.30.450.20">
    <property type="entry name" value="PAS domain"/>
    <property type="match status" value="2"/>
</dbReference>
<dbReference type="InterPro" id="IPR036641">
    <property type="entry name" value="HPT_dom_sf"/>
</dbReference>
<organism evidence="19 20">
    <name type="scientific">Geobacter benzoatilyticus</name>
    <dbReference type="NCBI Taxonomy" id="2815309"/>
    <lineage>
        <taxon>Bacteria</taxon>
        <taxon>Pseudomonadati</taxon>
        <taxon>Thermodesulfobacteriota</taxon>
        <taxon>Desulfuromonadia</taxon>
        <taxon>Geobacterales</taxon>
        <taxon>Geobacteraceae</taxon>
        <taxon>Geobacter</taxon>
    </lineage>
</organism>
<evidence type="ECO:0000313" key="20">
    <source>
        <dbReference type="Proteomes" id="UP000663651"/>
    </source>
</evidence>
<keyword evidence="7" id="KW-0547">Nucleotide-binding</keyword>
<dbReference type="SUPFAM" id="SSF47226">
    <property type="entry name" value="Histidine-containing phosphotransfer domain, HPT domain"/>
    <property type="match status" value="1"/>
</dbReference>
<dbReference type="InterPro" id="IPR036890">
    <property type="entry name" value="HATPase_C_sf"/>
</dbReference>
<dbReference type="InterPro" id="IPR000700">
    <property type="entry name" value="PAS-assoc_C"/>
</dbReference>
<dbReference type="Gene3D" id="1.20.120.160">
    <property type="entry name" value="HPT domain"/>
    <property type="match status" value="1"/>
</dbReference>
<dbReference type="InterPro" id="IPR004358">
    <property type="entry name" value="Sig_transdc_His_kin-like_C"/>
</dbReference>
<dbReference type="SMART" id="SM00091">
    <property type="entry name" value="PAS"/>
    <property type="match status" value="2"/>
</dbReference>
<keyword evidence="6 14" id="KW-0812">Transmembrane</keyword>
<dbReference type="PROSITE" id="PS50110">
    <property type="entry name" value="RESPONSE_REGULATORY"/>
    <property type="match status" value="1"/>
</dbReference>
<dbReference type="RefSeq" id="WP_207163115.1">
    <property type="nucleotide sequence ID" value="NZ_CP071382.1"/>
</dbReference>
<dbReference type="Pfam" id="PF02518">
    <property type="entry name" value="HATPase_c"/>
    <property type="match status" value="1"/>
</dbReference>
<keyword evidence="20" id="KW-1185">Reference proteome</keyword>
<dbReference type="NCBIfam" id="TIGR00229">
    <property type="entry name" value="sensory_box"/>
    <property type="match status" value="2"/>
</dbReference>
<evidence type="ECO:0000259" key="17">
    <source>
        <dbReference type="PROSITE" id="PS50112"/>
    </source>
</evidence>
<gene>
    <name evidence="19" type="ORF">JZM60_14450</name>
</gene>
<keyword evidence="10" id="KW-0902">Two-component regulatory system</keyword>
<dbReference type="CDD" id="cd17546">
    <property type="entry name" value="REC_hyHK_CKI1_RcsC-like"/>
    <property type="match status" value="1"/>
</dbReference>
<sequence length="1318" mass="145772">MNNRKLIAGILLGIAGFLVNWFKLPLFFNVDFLFGSALSMFALLRFGPATGLLAAVIAAGCTWVQWHHPWAIIIFGCEALFAGWLRSRKRMDLMITDIIYWFSGGLLLVWLFFHHVMGFSAGATLLIALKQGMNGIINTLIAEALFLLSWRLTGDSELPSLRKWLGVILQGVVLVPAFVFSFLDTNWHFRQQMTRLKQNTARMAEVGNLTISSWLEEEQHKIHTLVNLVGDPDRTPPQKIQQILEKYHDAHGHDTYRLGVMGSNHITRAFSPPVDENGISTIGVSLGDRPYIADLKDLSRPVAFDTFMGKIGVPGPRLIILAPNRAGAQYRGAVFSVVPLEHPAALLKGIVGERDVKLTLLDRQRRVIASTDSGKKFLEQFDLPKGGRLLPVGDNVSQWVPDPKLGVSVMKRWNRSFYQTEVALEPQSGFHLVVESPLAPTLCEISNRTSIMLGVLTTLTLLTVGLSRYFSRRLLVPIAMLGKVSGQLPTRIAQGEQISWRPAEVREEQELQDNFRQMETALQKSFSELTAVNEELERRVAERTAELQIAKEASENSESQLRSITNSAHDAILMMDHQGHISYWNPAAAQILGYSTEEALGRNLHALLCPERYLADYRAAFAEFKWTGCGNAVGKTLELFARRKDGQEITIALSLSAVFLNGTWNAVGLLRDISEQKRINASLRMLSAAVEHSPVSIIITDRDGQIEYVNPKTCQMTGYTLEELQGQNPRIMKGPTHPPEFYKNLWETILSGREWYGEFHNRRKDGSLVWVMASISPILDENGVITHFVGVREEIQKQKLLQEELSNIAQLEKVARDRAEQANRAKSEFLASMSHEIRTPLNAVIGMSDLLAETSLDAEQSGYLSVIHSAGETLQGLIDDILDLSKIEAGMLRLDSTPFNLREAVRQLTDIISLKASMKGVAFSSVVSSEIPDWLMGDSLRLRQVLINLVGNAVKFTDSGGSVSLEVEPVRRSDADVLIEFTVTDTGIGIAPEKFGTIFDNFSQADSSTTRRYGGTGLGLAISRHLVGMMGGEIGVESTPGKGSCFHFTVQFAISSEAAGELKHTPPTGDMHGRPLSILIVDDNQANRTVLTAYFRRTEHTVECVENGEKALEKIKGGGFDLVFMDMEMPVMDGYTATRLIREWEAETGLDPLPVIALTANALKEDRLRSLDAGCTVHLTKPIKKKKLLEVVAEYGRYQGSETPGDTKDESIMDAGSSAGKITVVCDADLEDLIPGYLEDRKVECQYIKNLAVNGEFGMVHTIAHGMKGSGGSYGFSMISEIGRDMEIAASNGNPDDIVKQIDALEAYLQAVEVRYGE</sequence>
<keyword evidence="5 12" id="KW-0597">Phosphoprotein</keyword>
<reference evidence="19 20" key="1">
    <citation type="submission" date="2021-03" db="EMBL/GenBank/DDBJ databases">
        <title>Geobacter metallireducens gen. nov. sp. nov., a microorganism capable of coupling the complete oxidation of organic compounds to the reduction of iron and other metals.</title>
        <authorList>
            <person name="Li Y."/>
        </authorList>
    </citation>
    <scope>NUCLEOTIDE SEQUENCE [LARGE SCALE GENOMIC DNA]</scope>
    <source>
        <strain evidence="19 20">Jerry-YX</strain>
    </source>
</reference>
<dbReference type="InterPro" id="IPR005467">
    <property type="entry name" value="His_kinase_dom"/>
</dbReference>
<dbReference type="SMART" id="SM00086">
    <property type="entry name" value="PAC"/>
    <property type="match status" value="2"/>
</dbReference>
<feature type="transmembrane region" description="Helical" evidence="14">
    <location>
        <begin position="164"/>
        <end position="183"/>
    </location>
</feature>
<evidence type="ECO:0000256" key="3">
    <source>
        <dbReference type="ARBA" id="ARBA00012438"/>
    </source>
</evidence>
<dbReference type="SUPFAM" id="SSF52172">
    <property type="entry name" value="CheY-like"/>
    <property type="match status" value="1"/>
</dbReference>
<dbReference type="PANTHER" id="PTHR45339">
    <property type="entry name" value="HYBRID SIGNAL TRANSDUCTION HISTIDINE KINASE J"/>
    <property type="match status" value="1"/>
</dbReference>
<evidence type="ECO:0000259" key="15">
    <source>
        <dbReference type="PROSITE" id="PS50109"/>
    </source>
</evidence>
<feature type="transmembrane region" description="Helical" evidence="14">
    <location>
        <begin position="40"/>
        <end position="60"/>
    </location>
</feature>
<dbReference type="InterPro" id="IPR036097">
    <property type="entry name" value="HisK_dim/P_sf"/>
</dbReference>
<evidence type="ECO:0000256" key="7">
    <source>
        <dbReference type="ARBA" id="ARBA00022741"/>
    </source>
</evidence>
<keyword evidence="9 14" id="KW-1133">Transmembrane helix</keyword>
<dbReference type="InterPro" id="IPR003661">
    <property type="entry name" value="HisK_dim/P_dom"/>
</dbReference>
<dbReference type="InterPro" id="IPR011006">
    <property type="entry name" value="CheY-like_superfamily"/>
</dbReference>
<feature type="transmembrane region" description="Helical" evidence="14">
    <location>
        <begin position="66"/>
        <end position="86"/>
    </location>
</feature>
<dbReference type="PROSITE" id="PS50112">
    <property type="entry name" value="PAS"/>
    <property type="match status" value="2"/>
</dbReference>
<dbReference type="InterPro" id="IPR035965">
    <property type="entry name" value="PAS-like_dom_sf"/>
</dbReference>
<dbReference type="SUPFAM" id="SSF47384">
    <property type="entry name" value="Homodimeric domain of signal transducing histidine kinase"/>
    <property type="match status" value="1"/>
</dbReference>
<dbReference type="CDD" id="cd00130">
    <property type="entry name" value="PAS"/>
    <property type="match status" value="2"/>
</dbReference>
<evidence type="ECO:0000256" key="4">
    <source>
        <dbReference type="ARBA" id="ARBA00022475"/>
    </source>
</evidence>
<evidence type="ECO:0000259" key="16">
    <source>
        <dbReference type="PROSITE" id="PS50110"/>
    </source>
</evidence>
<evidence type="ECO:0000256" key="5">
    <source>
        <dbReference type="ARBA" id="ARBA00022553"/>
    </source>
</evidence>
<evidence type="ECO:0000256" key="1">
    <source>
        <dbReference type="ARBA" id="ARBA00000085"/>
    </source>
</evidence>
<evidence type="ECO:0000256" key="9">
    <source>
        <dbReference type="ARBA" id="ARBA00022989"/>
    </source>
</evidence>
<dbReference type="InterPro" id="IPR013767">
    <property type="entry name" value="PAS_fold"/>
</dbReference>
<feature type="transmembrane region" description="Helical" evidence="14">
    <location>
        <begin position="6"/>
        <end position="28"/>
    </location>
</feature>
<evidence type="ECO:0000256" key="10">
    <source>
        <dbReference type="ARBA" id="ARBA00023012"/>
    </source>
</evidence>
<feature type="domain" description="PAS" evidence="17">
    <location>
        <begin position="682"/>
        <end position="728"/>
    </location>
</feature>
<feature type="domain" description="PAC" evidence="18">
    <location>
        <begin position="755"/>
        <end position="807"/>
    </location>
</feature>
<protein>
    <recommendedName>
        <fullName evidence="3">histidine kinase</fullName>
        <ecNumber evidence="3">2.7.13.3</ecNumber>
    </recommendedName>
</protein>
<dbReference type="SUPFAM" id="SSF55874">
    <property type="entry name" value="ATPase domain of HSP90 chaperone/DNA topoisomerase II/histidine kinase"/>
    <property type="match status" value="1"/>
</dbReference>
<dbReference type="Gene3D" id="1.10.287.130">
    <property type="match status" value="1"/>
</dbReference>
<comment type="subcellular location">
    <subcellularLocation>
        <location evidence="2">Cell membrane</location>
        <topology evidence="2">Multi-pass membrane protein</topology>
    </subcellularLocation>
</comment>
<dbReference type="Gene3D" id="3.30.565.10">
    <property type="entry name" value="Histidine kinase-like ATPase, C-terminal domain"/>
    <property type="match status" value="1"/>
</dbReference>
<keyword evidence="11 14" id="KW-0472">Membrane</keyword>
<keyword evidence="4" id="KW-1003">Cell membrane</keyword>
<dbReference type="EMBL" id="CP071382">
    <property type="protein sequence ID" value="QSV45310.1"/>
    <property type="molecule type" value="Genomic_DNA"/>
</dbReference>
<evidence type="ECO:0000256" key="12">
    <source>
        <dbReference type="PROSITE-ProRule" id="PRU00169"/>
    </source>
</evidence>
<keyword evidence="8" id="KW-0067">ATP-binding</keyword>
<evidence type="ECO:0000256" key="2">
    <source>
        <dbReference type="ARBA" id="ARBA00004651"/>
    </source>
</evidence>
<dbReference type="PANTHER" id="PTHR45339:SF1">
    <property type="entry name" value="HYBRID SIGNAL TRANSDUCTION HISTIDINE KINASE J"/>
    <property type="match status" value="1"/>
</dbReference>
<feature type="domain" description="Histidine kinase" evidence="15">
    <location>
        <begin position="832"/>
        <end position="1054"/>
    </location>
</feature>
<dbReference type="EC" id="2.7.13.3" evidence="3"/>
<feature type="modified residue" description="4-aspartylphosphate" evidence="12">
    <location>
        <position position="1126"/>
    </location>
</feature>
<evidence type="ECO:0000313" key="19">
    <source>
        <dbReference type="EMBL" id="QSV45310.1"/>
    </source>
</evidence>
<dbReference type="PRINTS" id="PR00344">
    <property type="entry name" value="BCTRLSENSOR"/>
</dbReference>
<dbReference type="SMART" id="SM00388">
    <property type="entry name" value="HisKA"/>
    <property type="match status" value="1"/>
</dbReference>
<evidence type="ECO:0000256" key="8">
    <source>
        <dbReference type="ARBA" id="ARBA00022840"/>
    </source>
</evidence>
<evidence type="ECO:0000256" key="13">
    <source>
        <dbReference type="SAM" id="Coils"/>
    </source>
</evidence>
<feature type="domain" description="Response regulatory" evidence="16">
    <location>
        <begin position="1077"/>
        <end position="1196"/>
    </location>
</feature>
<evidence type="ECO:0000256" key="6">
    <source>
        <dbReference type="ARBA" id="ARBA00022692"/>
    </source>
</evidence>
<dbReference type="SMART" id="SM00448">
    <property type="entry name" value="REC"/>
    <property type="match status" value="1"/>
</dbReference>
<dbReference type="Gene3D" id="3.40.50.2300">
    <property type="match status" value="1"/>
</dbReference>
<dbReference type="Proteomes" id="UP000663651">
    <property type="component" value="Chromosome"/>
</dbReference>